<dbReference type="eggNOG" id="ENOG50339GX">
    <property type="taxonomic scope" value="Bacteria"/>
</dbReference>
<feature type="transmembrane region" description="Helical" evidence="1">
    <location>
        <begin position="60"/>
        <end position="76"/>
    </location>
</feature>
<keyword evidence="1" id="KW-0472">Membrane</keyword>
<dbReference type="Pfam" id="PF17248">
    <property type="entry name" value="DUF5317"/>
    <property type="match status" value="1"/>
</dbReference>
<dbReference type="AlphaFoldDB" id="A6TLE6"/>
<evidence type="ECO:0008006" key="4">
    <source>
        <dbReference type="Google" id="ProtNLM"/>
    </source>
</evidence>
<dbReference type="HOGENOM" id="CLU_116594_0_0_9"/>
<keyword evidence="1" id="KW-0812">Transmembrane</keyword>
<accession>A6TLE6</accession>
<evidence type="ECO:0000313" key="3">
    <source>
        <dbReference type="Proteomes" id="UP000001572"/>
    </source>
</evidence>
<feature type="transmembrane region" description="Helical" evidence="1">
    <location>
        <begin position="83"/>
        <end position="99"/>
    </location>
</feature>
<gene>
    <name evidence="2" type="ordered locus">Amet_0789</name>
</gene>
<evidence type="ECO:0000313" key="2">
    <source>
        <dbReference type="EMBL" id="ABR47014.1"/>
    </source>
</evidence>
<dbReference type="EMBL" id="CP000724">
    <property type="protein sequence ID" value="ABR47014.1"/>
    <property type="molecule type" value="Genomic_DNA"/>
</dbReference>
<proteinExistence type="predicted"/>
<dbReference type="STRING" id="293826.Amet_0789"/>
<feature type="transmembrane region" description="Helical" evidence="1">
    <location>
        <begin position="159"/>
        <end position="181"/>
    </location>
</feature>
<dbReference type="InterPro" id="IPR035168">
    <property type="entry name" value="DUF5317"/>
</dbReference>
<dbReference type="Proteomes" id="UP000001572">
    <property type="component" value="Chromosome"/>
</dbReference>
<keyword evidence="1" id="KW-1133">Transmembrane helix</keyword>
<dbReference type="KEGG" id="amt:Amet_0789"/>
<protein>
    <recommendedName>
        <fullName evidence="4">DUF5317 domain-containing protein</fullName>
    </recommendedName>
</protein>
<keyword evidence="3" id="KW-1185">Reference proteome</keyword>
<dbReference type="OrthoDB" id="37447at2"/>
<evidence type="ECO:0000256" key="1">
    <source>
        <dbReference type="SAM" id="Phobius"/>
    </source>
</evidence>
<dbReference type="RefSeq" id="WP_012062057.1">
    <property type="nucleotide sequence ID" value="NC_009633.1"/>
</dbReference>
<name>A6TLE6_ALKMQ</name>
<sequence>MIVEGLLLGLLVGKLRGGQFNRLNQGLFRMPFFVLLAFALQLALGVLISLGQQWAMDNRFYMYIFSYCLLFLGLFLNLSRRSMWLILIGGILNFTAIMFNQGSMPIDVVALETLGFENMIQSIEIGAAPQYIPISQVQGFIAHLGKVWTTPSWYPLKQIFSIGDVLISLGLFAFIQGAMNARGRHSSSMIRFGYKGRPRKVQS</sequence>
<organism evidence="2 3">
    <name type="scientific">Alkaliphilus metalliredigens (strain QYMF)</name>
    <dbReference type="NCBI Taxonomy" id="293826"/>
    <lineage>
        <taxon>Bacteria</taxon>
        <taxon>Bacillati</taxon>
        <taxon>Bacillota</taxon>
        <taxon>Clostridia</taxon>
        <taxon>Peptostreptococcales</taxon>
        <taxon>Natronincolaceae</taxon>
        <taxon>Alkaliphilus</taxon>
    </lineage>
</organism>
<reference evidence="3" key="1">
    <citation type="journal article" date="2016" name="Genome Announc.">
        <title>Complete genome sequence of Alkaliphilus metalliredigens strain QYMF, an alkaliphilic and metal-reducing bacterium isolated from borax-contaminated leachate ponds.</title>
        <authorList>
            <person name="Hwang C."/>
            <person name="Copeland A."/>
            <person name="Lucas S."/>
            <person name="Lapidus A."/>
            <person name="Barry K."/>
            <person name="Detter J.C."/>
            <person name="Glavina Del Rio T."/>
            <person name="Hammon N."/>
            <person name="Israni S."/>
            <person name="Dalin E."/>
            <person name="Tice H."/>
            <person name="Pitluck S."/>
            <person name="Chertkov O."/>
            <person name="Brettin T."/>
            <person name="Bruce D."/>
            <person name="Han C."/>
            <person name="Schmutz J."/>
            <person name="Larimer F."/>
            <person name="Land M.L."/>
            <person name="Hauser L."/>
            <person name="Kyrpides N."/>
            <person name="Mikhailova N."/>
            <person name="Ye Q."/>
            <person name="Zhou J."/>
            <person name="Richardson P."/>
            <person name="Fields M.W."/>
        </authorList>
    </citation>
    <scope>NUCLEOTIDE SEQUENCE [LARGE SCALE GENOMIC DNA]</scope>
    <source>
        <strain evidence="3">QYMF</strain>
    </source>
</reference>
<feature type="transmembrane region" description="Helical" evidence="1">
    <location>
        <begin position="32"/>
        <end position="54"/>
    </location>
</feature>